<dbReference type="PROSITE" id="PS00678">
    <property type="entry name" value="WD_REPEATS_1"/>
    <property type="match status" value="2"/>
</dbReference>
<feature type="domain" description="Gem-associated protein 5 TPR" evidence="6">
    <location>
        <begin position="931"/>
        <end position="1107"/>
    </location>
</feature>
<evidence type="ECO:0000256" key="1">
    <source>
        <dbReference type="ARBA" id="ARBA00022574"/>
    </source>
</evidence>
<name>F4PQA2_CACFS</name>
<evidence type="ECO:0000256" key="2">
    <source>
        <dbReference type="ARBA" id="ARBA00022737"/>
    </source>
</evidence>
<sequence length="1124" mass="126479">MDNEKQVEDKRGVEVEEEEEVKQETNENDATNSDTKVEVEKEEVEEVEEEEEEVKIQHNNQKSPQINILPSSANWYNSQIADCNSNAIYVVASKFTLFLFDVEKKKYIGELLGHTERILSVCFNKTLSNLCVSSSSDKSVRLWDINTLQNIKSHNIHQNEVTFVTFSNFINDIVVSGDKDGKIIVWRTFSNDIKVYQPIPTNSSQITCLAFSNHQDLPNLITIGYMNGMVILFDIVTGLIVSKIAAHTDEIQCLLWIDIPPPKPSKLKDLDTESTLSSSPLDRKSITFVSSSKDRSIKVWRQVGEKLDSGFHPIHQLVPGRSGGGGGNSGGGGEKQRTWLTVSWSPKEPQYLVSNSLSSDLYLWNLTLEKPIPEKFGGIQHQRTIFNITQIPYTSTSTTVNNTKYPCSLMTTSMDRNLIYWESMKGKWKISSIGGFVYSITSSPFSPNTISMGCGDNSIRQWSPTAESTDYDAKWYWKGIQSKITAISICPTNGCLIAFGLDDGRVGVYDIDKNNSFFFPGAHRKEVYDVQWRTIGTEKLLIYSVGNNDVFEWDYSGAREKGFKNTNDYIKIAADTSNSPPIKFGSKGEFCWNDDQTMIVMSNLNGEIRLFDSQFNHLAVTKDHKSLVNRIRWNPHPDYKNYFASASLDKTIIIYRTVVSSNDDNDGTTTVKLEIVKHLKGHKGGVFGLCWSPHVHNILASCSADASVQVWNTDSGEPIGNLRGHDGRVFAVQFSFMYPNVIFSGGEDQTVRMWDYTMAIYKNPPTEISTVKKTMKSHSTKESSSTRNHHTIMIEQVKVKDEKIIIDSIPQQQQSQQVVIVSTDPIQNNNYNNLEKSPSSSSSSSSLTTTTTSSILVPIKKKSKVILPIQYKLQSQNLEPNIIGLAKTLIGQKDINNNNNNYNNNGQQQQQLESVSESSSNNVNSEIFEDGVFSNIKGLNQTMKKEMSEHLQNRELENYFSLCTWDVGGIQKALAKIAKNGQLSPHYVALAAQGGRELWKSTCELYIAQLILEGDYHMAVSYQLAIGKVIDAIELYRKAGYLQEAILLARKRLSPTDTPQMNELIESLYFEWGQLSEVSNYLNSIKCYLAANRPQLAINLLKSKQSTSRNQSLLTELQNLYQLE</sequence>
<dbReference type="InterPro" id="IPR036322">
    <property type="entry name" value="WD40_repeat_dom_sf"/>
</dbReference>
<dbReference type="PANTHER" id="PTHR46362">
    <property type="entry name" value="GEM-ASSOCIATED PROTEIN 5"/>
    <property type="match status" value="1"/>
</dbReference>
<feature type="domain" description="Gem-associated protein 5 first beta-propeller" evidence="5">
    <location>
        <begin position="135"/>
        <end position="272"/>
    </location>
</feature>
<evidence type="ECO:0000313" key="8">
    <source>
        <dbReference type="EMBL" id="EGG22565.1"/>
    </source>
</evidence>
<dbReference type="InterPro" id="IPR020472">
    <property type="entry name" value="WD40_PAC1"/>
</dbReference>
<gene>
    <name evidence="8" type="primary">gemin5</name>
    <name evidence="8" type="ORF">DFA_04695</name>
</gene>
<dbReference type="InterPro" id="IPR015943">
    <property type="entry name" value="WD40/YVTN_repeat-like_dom_sf"/>
</dbReference>
<dbReference type="GO" id="GO:0032797">
    <property type="term" value="C:SMN complex"/>
    <property type="evidence" value="ECO:0007669"/>
    <property type="project" value="TreeGrafter"/>
</dbReference>
<dbReference type="EMBL" id="GL883009">
    <property type="protein sequence ID" value="EGG22565.1"/>
    <property type="molecule type" value="Genomic_DNA"/>
</dbReference>
<accession>F4PQA2</accession>
<feature type="repeat" description="WD" evidence="3">
    <location>
        <begin position="154"/>
        <end position="186"/>
    </location>
</feature>
<feature type="region of interest" description="Disordered" evidence="4">
    <location>
        <begin position="897"/>
        <end position="920"/>
    </location>
</feature>
<dbReference type="Proteomes" id="UP000007797">
    <property type="component" value="Unassembled WGS sequence"/>
</dbReference>
<feature type="repeat" description="WD" evidence="3">
    <location>
        <begin position="679"/>
        <end position="721"/>
    </location>
</feature>
<dbReference type="Gene3D" id="2.130.10.10">
    <property type="entry name" value="YVTN repeat-like/Quinoprotein amine dehydrogenase"/>
    <property type="match status" value="2"/>
</dbReference>
<evidence type="ECO:0000313" key="9">
    <source>
        <dbReference type="Proteomes" id="UP000007797"/>
    </source>
</evidence>
<dbReference type="PRINTS" id="PR00320">
    <property type="entry name" value="GPROTEINBRPT"/>
</dbReference>
<dbReference type="PANTHER" id="PTHR46362:SF1">
    <property type="entry name" value="GEM-ASSOCIATED PROTEIN 5"/>
    <property type="match status" value="1"/>
</dbReference>
<feature type="compositionally biased region" description="Acidic residues" evidence="4">
    <location>
        <begin position="40"/>
        <end position="53"/>
    </location>
</feature>
<dbReference type="AlphaFoldDB" id="F4PQA2"/>
<dbReference type="InterPro" id="IPR056432">
    <property type="entry name" value="Beta-prop_GEMI5_1st"/>
</dbReference>
<evidence type="ECO:0000259" key="5">
    <source>
        <dbReference type="Pfam" id="PF23770"/>
    </source>
</evidence>
<dbReference type="SMART" id="SM00320">
    <property type="entry name" value="WD40"/>
    <property type="match status" value="12"/>
</dbReference>
<dbReference type="InterPro" id="IPR052640">
    <property type="entry name" value="Gemin-5"/>
</dbReference>
<evidence type="ECO:0000256" key="4">
    <source>
        <dbReference type="SAM" id="MobiDB-lite"/>
    </source>
</evidence>
<dbReference type="InterPro" id="IPR001680">
    <property type="entry name" value="WD40_rpt"/>
</dbReference>
<keyword evidence="2" id="KW-0677">Repeat</keyword>
<dbReference type="InterPro" id="IPR056424">
    <property type="entry name" value="Beta-prop_GEMI5_2nd"/>
</dbReference>
<feature type="compositionally biased region" description="Low complexity" evidence="4">
    <location>
        <begin position="837"/>
        <end position="852"/>
    </location>
</feature>
<evidence type="ECO:0000259" key="6">
    <source>
        <dbReference type="Pfam" id="PF23774"/>
    </source>
</evidence>
<feature type="repeat" description="WD" evidence="3">
    <location>
        <begin position="722"/>
        <end position="755"/>
    </location>
</feature>
<dbReference type="KEGG" id="dfa:DFA_04695"/>
<keyword evidence="1 3" id="KW-0853">WD repeat</keyword>
<organism evidence="8 9">
    <name type="scientific">Cavenderia fasciculata</name>
    <name type="common">Slime mold</name>
    <name type="synonym">Dictyostelium fasciculatum</name>
    <dbReference type="NCBI Taxonomy" id="261658"/>
    <lineage>
        <taxon>Eukaryota</taxon>
        <taxon>Amoebozoa</taxon>
        <taxon>Evosea</taxon>
        <taxon>Eumycetozoa</taxon>
        <taxon>Dictyostelia</taxon>
        <taxon>Acytosteliales</taxon>
        <taxon>Cavenderiaceae</taxon>
        <taxon>Cavenderia</taxon>
    </lineage>
</organism>
<dbReference type="RefSeq" id="XP_004360416.1">
    <property type="nucleotide sequence ID" value="XM_004360359.1"/>
</dbReference>
<dbReference type="OMA" id="YWFNRND"/>
<feature type="repeat" description="WD" evidence="3">
    <location>
        <begin position="111"/>
        <end position="153"/>
    </location>
</feature>
<dbReference type="Pfam" id="PF23770">
    <property type="entry name" value="Beta-prop_RIG_1st"/>
    <property type="match status" value="1"/>
</dbReference>
<reference evidence="9" key="1">
    <citation type="journal article" date="2011" name="Genome Res.">
        <title>Phylogeny-wide analysis of social amoeba genomes highlights ancient origins for complex intercellular communication.</title>
        <authorList>
            <person name="Heidel A.J."/>
            <person name="Lawal H.M."/>
            <person name="Felder M."/>
            <person name="Schilde C."/>
            <person name="Helps N.R."/>
            <person name="Tunggal B."/>
            <person name="Rivero F."/>
            <person name="John U."/>
            <person name="Schleicher M."/>
            <person name="Eichinger L."/>
            <person name="Platzer M."/>
            <person name="Noegel A.A."/>
            <person name="Schaap P."/>
            <person name="Gloeckner G."/>
        </authorList>
    </citation>
    <scope>NUCLEOTIDE SEQUENCE [LARGE SCALE GENOMIC DNA]</scope>
    <source>
        <strain evidence="9">SH3</strain>
    </source>
</reference>
<feature type="domain" description="Gem-associated protein 5 second beta-propeller" evidence="7">
    <location>
        <begin position="444"/>
        <end position="746"/>
    </location>
</feature>
<dbReference type="InterPro" id="IPR019775">
    <property type="entry name" value="WD40_repeat_CS"/>
</dbReference>
<dbReference type="Pfam" id="PF23774">
    <property type="entry name" value="TPR_GEMI5"/>
    <property type="match status" value="1"/>
</dbReference>
<evidence type="ECO:0000256" key="3">
    <source>
        <dbReference type="PROSITE-ProRule" id="PRU00221"/>
    </source>
</evidence>
<dbReference type="SUPFAM" id="SSF50978">
    <property type="entry name" value="WD40 repeat-like"/>
    <property type="match status" value="2"/>
</dbReference>
<dbReference type="Pfam" id="PF23775">
    <property type="entry name" value="Beta-prop_RIG_2nd"/>
    <property type="match status" value="1"/>
</dbReference>
<dbReference type="InterPro" id="IPR056421">
    <property type="entry name" value="TPR_GEMI5"/>
</dbReference>
<feature type="region of interest" description="Disordered" evidence="4">
    <location>
        <begin position="829"/>
        <end position="852"/>
    </location>
</feature>
<dbReference type="GO" id="GO:0005634">
    <property type="term" value="C:nucleus"/>
    <property type="evidence" value="ECO:0007669"/>
    <property type="project" value="TreeGrafter"/>
</dbReference>
<dbReference type="PROSITE" id="PS50294">
    <property type="entry name" value="WD_REPEATS_REGION"/>
    <property type="match status" value="3"/>
</dbReference>
<dbReference type="GO" id="GO:0003730">
    <property type="term" value="F:mRNA 3'-UTR binding"/>
    <property type="evidence" value="ECO:0007669"/>
    <property type="project" value="TreeGrafter"/>
</dbReference>
<feature type="compositionally biased region" description="Basic and acidic residues" evidence="4">
    <location>
        <begin position="1"/>
        <end position="14"/>
    </location>
</feature>
<proteinExistence type="predicted"/>
<keyword evidence="9" id="KW-1185">Reference proteome</keyword>
<dbReference type="GO" id="GO:0000387">
    <property type="term" value="P:spliceosomal snRNP assembly"/>
    <property type="evidence" value="ECO:0007669"/>
    <property type="project" value="TreeGrafter"/>
</dbReference>
<dbReference type="OrthoDB" id="7326421at2759"/>
<evidence type="ECO:0000259" key="7">
    <source>
        <dbReference type="Pfam" id="PF23775"/>
    </source>
</evidence>
<feature type="region of interest" description="Disordered" evidence="4">
    <location>
        <begin position="1"/>
        <end position="59"/>
    </location>
</feature>
<dbReference type="PROSITE" id="PS50082">
    <property type="entry name" value="WD_REPEATS_2"/>
    <property type="match status" value="4"/>
</dbReference>
<protein>
    <submittedName>
        <fullName evidence="8">Component of gems 5</fullName>
    </submittedName>
</protein>
<dbReference type="STRING" id="1054147.F4PQA2"/>
<dbReference type="GeneID" id="14874729"/>